<dbReference type="Gene3D" id="3.50.50.60">
    <property type="entry name" value="FAD/NAD(P)-binding domain"/>
    <property type="match status" value="1"/>
</dbReference>
<reference evidence="1 2" key="2">
    <citation type="journal article" date="2017" name="Nature">
        <title>The Apostasia genome and the evolution of orchids.</title>
        <authorList>
            <person name="Zhang G.Q."/>
            <person name="Liu K.W."/>
            <person name="Li Z."/>
            <person name="Lohaus R."/>
            <person name="Hsiao Y.Y."/>
            <person name="Niu S.C."/>
            <person name="Wang J.Y."/>
            <person name="Lin Y.C."/>
            <person name="Xu Q."/>
            <person name="Chen L.J."/>
            <person name="Yoshida K."/>
            <person name="Fujiwara S."/>
            <person name="Wang Z.W."/>
            <person name="Zhang Y.Q."/>
            <person name="Mitsuda N."/>
            <person name="Wang M."/>
            <person name="Liu G.H."/>
            <person name="Pecoraro L."/>
            <person name="Huang H.X."/>
            <person name="Xiao X.J."/>
            <person name="Lin M."/>
            <person name="Wu X.Y."/>
            <person name="Wu W.L."/>
            <person name="Chen Y.Y."/>
            <person name="Chang S.B."/>
            <person name="Sakamoto S."/>
            <person name="Ohme-Takagi M."/>
            <person name="Yagi M."/>
            <person name="Zeng S.J."/>
            <person name="Shen C.Y."/>
            <person name="Yeh C.M."/>
            <person name="Luo Y.B."/>
            <person name="Tsai W.C."/>
            <person name="Van de Peer Y."/>
            <person name="Liu Z.J."/>
        </authorList>
    </citation>
    <scope>NUCLEOTIDE SEQUENCE [LARGE SCALE GENOMIC DNA]</scope>
    <source>
        <tissue evidence="1">The whole plant</tissue>
    </source>
</reference>
<sequence length="125" mass="12623">MAVTAVSAVASLTAQLLPFSSSSTLQILARKIPSPLSAASPLLFIPRTNSLHQRCFGARAKADEGSDNGAVVEHHNFDFDLFTIGAGSGGVRATSFAANYGASVAICELPFAAISSDPAGGVGGT</sequence>
<protein>
    <submittedName>
        <fullName evidence="1">Glutathione reductase, chloroplastic/mitochondrial</fullName>
    </submittedName>
</protein>
<keyword evidence="2" id="KW-1185">Reference proteome</keyword>
<dbReference type="EMBL" id="KZ503728">
    <property type="protein sequence ID" value="PKU61814.1"/>
    <property type="molecule type" value="Genomic_DNA"/>
</dbReference>
<proteinExistence type="predicted"/>
<name>A0A2I0VEH5_9ASPA</name>
<accession>A0A2I0VEH5</accession>
<dbReference type="InterPro" id="IPR036188">
    <property type="entry name" value="FAD/NAD-bd_sf"/>
</dbReference>
<reference evidence="1 2" key="1">
    <citation type="journal article" date="2016" name="Sci. Rep.">
        <title>The Dendrobium catenatum Lindl. genome sequence provides insights into polysaccharide synthase, floral development and adaptive evolution.</title>
        <authorList>
            <person name="Zhang G.Q."/>
            <person name="Xu Q."/>
            <person name="Bian C."/>
            <person name="Tsai W.C."/>
            <person name="Yeh C.M."/>
            <person name="Liu K.W."/>
            <person name="Yoshida K."/>
            <person name="Zhang L.S."/>
            <person name="Chang S.B."/>
            <person name="Chen F."/>
            <person name="Shi Y."/>
            <person name="Su Y.Y."/>
            <person name="Zhang Y.Q."/>
            <person name="Chen L.J."/>
            <person name="Yin Y."/>
            <person name="Lin M."/>
            <person name="Huang H."/>
            <person name="Deng H."/>
            <person name="Wang Z.W."/>
            <person name="Zhu S.L."/>
            <person name="Zhao X."/>
            <person name="Deng C."/>
            <person name="Niu S.C."/>
            <person name="Huang J."/>
            <person name="Wang M."/>
            <person name="Liu G.H."/>
            <person name="Yang H.J."/>
            <person name="Xiao X.J."/>
            <person name="Hsiao Y.Y."/>
            <person name="Wu W.L."/>
            <person name="Chen Y.Y."/>
            <person name="Mitsuda N."/>
            <person name="Ohme-Takagi M."/>
            <person name="Luo Y.B."/>
            <person name="Van de Peer Y."/>
            <person name="Liu Z.J."/>
        </authorList>
    </citation>
    <scope>NUCLEOTIDE SEQUENCE [LARGE SCALE GENOMIC DNA]</scope>
    <source>
        <tissue evidence="1">The whole plant</tissue>
    </source>
</reference>
<dbReference type="Proteomes" id="UP000233837">
    <property type="component" value="Unassembled WGS sequence"/>
</dbReference>
<evidence type="ECO:0000313" key="1">
    <source>
        <dbReference type="EMBL" id="PKU61814.1"/>
    </source>
</evidence>
<organism evidence="1 2">
    <name type="scientific">Dendrobium catenatum</name>
    <dbReference type="NCBI Taxonomy" id="906689"/>
    <lineage>
        <taxon>Eukaryota</taxon>
        <taxon>Viridiplantae</taxon>
        <taxon>Streptophyta</taxon>
        <taxon>Embryophyta</taxon>
        <taxon>Tracheophyta</taxon>
        <taxon>Spermatophyta</taxon>
        <taxon>Magnoliopsida</taxon>
        <taxon>Liliopsida</taxon>
        <taxon>Asparagales</taxon>
        <taxon>Orchidaceae</taxon>
        <taxon>Epidendroideae</taxon>
        <taxon>Malaxideae</taxon>
        <taxon>Dendrobiinae</taxon>
        <taxon>Dendrobium</taxon>
    </lineage>
</organism>
<dbReference type="PRINTS" id="PR00411">
    <property type="entry name" value="PNDRDTASEI"/>
</dbReference>
<dbReference type="AlphaFoldDB" id="A0A2I0VEH5"/>
<dbReference type="STRING" id="906689.A0A2I0VEH5"/>
<evidence type="ECO:0000313" key="2">
    <source>
        <dbReference type="Proteomes" id="UP000233837"/>
    </source>
</evidence>
<gene>
    <name evidence="1" type="primary">GR</name>
    <name evidence="1" type="ORF">MA16_Dca026319</name>
</gene>